<evidence type="ECO:0000259" key="1">
    <source>
        <dbReference type="Pfam" id="PF12680"/>
    </source>
</evidence>
<dbReference type="Pfam" id="PF12680">
    <property type="entry name" value="SnoaL_2"/>
    <property type="match status" value="1"/>
</dbReference>
<reference evidence="2 3" key="1">
    <citation type="submission" date="2015-04" db="EMBL/GenBank/DDBJ databases">
        <title>The draft genome sequence of Erythrobacr gangjinensis K7-2.</title>
        <authorList>
            <person name="Zhuang L."/>
            <person name="Liu Y."/>
            <person name="Shao Z."/>
        </authorList>
    </citation>
    <scope>NUCLEOTIDE SEQUENCE [LARGE SCALE GENOMIC DNA]</scope>
    <source>
        <strain evidence="2 3">K7-2</strain>
    </source>
</reference>
<dbReference type="OrthoDB" id="8451859at2"/>
<dbReference type="EMBL" id="LBHC01000003">
    <property type="protein sequence ID" value="KLE31148.1"/>
    <property type="molecule type" value="Genomic_DNA"/>
</dbReference>
<comment type="caution">
    <text evidence="2">The sequence shown here is derived from an EMBL/GenBank/DDBJ whole genome shotgun (WGS) entry which is preliminary data.</text>
</comment>
<dbReference type="PATRIC" id="fig|502682.8.peg.2661"/>
<dbReference type="PANTHER" id="PTHR41252">
    <property type="entry name" value="BLR2505 PROTEIN"/>
    <property type="match status" value="1"/>
</dbReference>
<dbReference type="AlphaFoldDB" id="A0A0G9MPF9"/>
<evidence type="ECO:0000313" key="3">
    <source>
        <dbReference type="Proteomes" id="UP000053070"/>
    </source>
</evidence>
<evidence type="ECO:0000313" key="2">
    <source>
        <dbReference type="EMBL" id="KLE31148.1"/>
    </source>
</evidence>
<proteinExistence type="predicted"/>
<dbReference type="InterPro" id="IPR032710">
    <property type="entry name" value="NTF2-like_dom_sf"/>
</dbReference>
<dbReference type="PANTHER" id="PTHR41252:SF1">
    <property type="entry name" value="BLR2505 PROTEIN"/>
    <property type="match status" value="1"/>
</dbReference>
<accession>A0A0G9MPF9</accession>
<keyword evidence="3" id="KW-1185">Reference proteome</keyword>
<sequence>MGDSAATAVAKRLYEAFAAGDMDAIAALLGDDVEWVEAESGPYEAGNPHTGMAGVGAGVFGPIGEAYDGFAATPQRFTCEGNRVAAEGRYTGTNKRTGDKLDAQFVHVFTVDGARIKAFQQYTDTHQWRRLEGTLGD</sequence>
<dbReference type="InterPro" id="IPR037401">
    <property type="entry name" value="SnoaL-like"/>
</dbReference>
<dbReference type="RefSeq" id="WP_047007858.1">
    <property type="nucleotide sequence ID" value="NZ_CP018098.1"/>
</dbReference>
<feature type="domain" description="SnoaL-like" evidence="1">
    <location>
        <begin position="11"/>
        <end position="117"/>
    </location>
</feature>
<dbReference type="Gene3D" id="3.10.450.50">
    <property type="match status" value="1"/>
</dbReference>
<dbReference type="STRING" id="502682.BMF35_b0220"/>
<gene>
    <name evidence="2" type="ORF">AAW01_13045</name>
</gene>
<protein>
    <recommendedName>
        <fullName evidence="1">SnoaL-like domain-containing protein</fullName>
    </recommendedName>
</protein>
<dbReference type="Proteomes" id="UP000053070">
    <property type="component" value="Unassembled WGS sequence"/>
</dbReference>
<name>A0A0G9MPF9_9SPHN</name>
<dbReference type="SUPFAM" id="SSF54427">
    <property type="entry name" value="NTF2-like"/>
    <property type="match status" value="1"/>
</dbReference>
<organism evidence="2 3">
    <name type="scientific">Aurantiacibacter gangjinensis</name>
    <dbReference type="NCBI Taxonomy" id="502682"/>
    <lineage>
        <taxon>Bacteria</taxon>
        <taxon>Pseudomonadati</taxon>
        <taxon>Pseudomonadota</taxon>
        <taxon>Alphaproteobacteria</taxon>
        <taxon>Sphingomonadales</taxon>
        <taxon>Erythrobacteraceae</taxon>
        <taxon>Aurantiacibacter</taxon>
    </lineage>
</organism>